<protein>
    <submittedName>
        <fullName evidence="2">AAA family ATPase</fullName>
    </submittedName>
</protein>
<dbReference type="AlphaFoldDB" id="A0A8J6JNX8"/>
<accession>A0A8J6JNX8</accession>
<organism evidence="2 3">
    <name type="scientific">Lawsonibacter faecis</name>
    <dbReference type="NCBI Taxonomy" id="2763052"/>
    <lineage>
        <taxon>Bacteria</taxon>
        <taxon>Bacillati</taxon>
        <taxon>Bacillota</taxon>
        <taxon>Clostridia</taxon>
        <taxon>Eubacteriales</taxon>
        <taxon>Oscillospiraceae</taxon>
        <taxon>Lawsonibacter</taxon>
    </lineage>
</organism>
<gene>
    <name evidence="2" type="ORF">H8S62_17260</name>
</gene>
<dbReference type="InterPro" id="IPR027417">
    <property type="entry name" value="P-loop_NTPase"/>
</dbReference>
<reference evidence="2" key="1">
    <citation type="submission" date="2020-08" db="EMBL/GenBank/DDBJ databases">
        <title>Genome public.</title>
        <authorList>
            <person name="Liu C."/>
            <person name="Sun Q."/>
        </authorList>
    </citation>
    <scope>NUCLEOTIDE SEQUENCE</scope>
    <source>
        <strain evidence="2">NSJ-52</strain>
    </source>
</reference>
<dbReference type="Pfam" id="PF13304">
    <property type="entry name" value="AAA_21"/>
    <property type="match status" value="1"/>
</dbReference>
<name>A0A8J6JNX8_9FIRM</name>
<evidence type="ECO:0000313" key="3">
    <source>
        <dbReference type="Proteomes" id="UP000607645"/>
    </source>
</evidence>
<dbReference type="RefSeq" id="WP_186920388.1">
    <property type="nucleotide sequence ID" value="NZ_JACOPQ010000021.1"/>
</dbReference>
<dbReference type="Proteomes" id="UP000607645">
    <property type="component" value="Unassembled WGS sequence"/>
</dbReference>
<dbReference type="GO" id="GO:0005524">
    <property type="term" value="F:ATP binding"/>
    <property type="evidence" value="ECO:0007669"/>
    <property type="project" value="InterPro"/>
</dbReference>
<keyword evidence="3" id="KW-1185">Reference proteome</keyword>
<sequence length="348" mass="38939">MEPLISKLSISMFRGIRALDLDHLSRINVLIGANNSGKTSILEAIRLMSQPYNIGTLMQVAFLRTPVTMRKTKSVEYFSSIFVKETETDGKSHYSLAFETVIDNISYKYEAGGDIGELTDSAGGSDKIFSLTIKVIQEDKKPVYISHNIKNSIIESFESSSEPLFHGTYLHSGVSYYRSCIKLLSDSIINEQKKEILDIIRSFDPNVEDISIVGEDIYLHNAISGTLPLFSYGAGLQKAVLLTALLAGNQNGILLIDEIDNAINISAFQEIFSWFINACRRFNIQAFVTTHSAEAIDAILENCCVEAMDDIRIITLRKEANEHKTMAIVRTGKEAIRDRSEFEMELRV</sequence>
<dbReference type="PANTHER" id="PTHR43581">
    <property type="entry name" value="ATP/GTP PHOSPHATASE"/>
    <property type="match status" value="1"/>
</dbReference>
<comment type="caution">
    <text evidence="2">The sequence shown here is derived from an EMBL/GenBank/DDBJ whole genome shotgun (WGS) entry which is preliminary data.</text>
</comment>
<dbReference type="InterPro" id="IPR051396">
    <property type="entry name" value="Bact_Antivir_Def_Nuclease"/>
</dbReference>
<dbReference type="SUPFAM" id="SSF52540">
    <property type="entry name" value="P-loop containing nucleoside triphosphate hydrolases"/>
    <property type="match status" value="1"/>
</dbReference>
<evidence type="ECO:0000313" key="2">
    <source>
        <dbReference type="EMBL" id="MBC5738762.1"/>
    </source>
</evidence>
<evidence type="ECO:0000259" key="1">
    <source>
        <dbReference type="Pfam" id="PF13304"/>
    </source>
</evidence>
<dbReference type="Gene3D" id="3.40.50.300">
    <property type="entry name" value="P-loop containing nucleotide triphosphate hydrolases"/>
    <property type="match status" value="2"/>
</dbReference>
<proteinExistence type="predicted"/>
<feature type="domain" description="ATPase AAA-type core" evidence="1">
    <location>
        <begin position="27"/>
        <end position="297"/>
    </location>
</feature>
<dbReference type="EMBL" id="JACOPQ010000021">
    <property type="protein sequence ID" value="MBC5738762.1"/>
    <property type="molecule type" value="Genomic_DNA"/>
</dbReference>
<dbReference type="GO" id="GO:0016887">
    <property type="term" value="F:ATP hydrolysis activity"/>
    <property type="evidence" value="ECO:0007669"/>
    <property type="project" value="InterPro"/>
</dbReference>
<dbReference type="PANTHER" id="PTHR43581:SF4">
    <property type="entry name" value="ATP_GTP PHOSPHATASE"/>
    <property type="match status" value="1"/>
</dbReference>
<dbReference type="InterPro" id="IPR003959">
    <property type="entry name" value="ATPase_AAA_core"/>
</dbReference>